<name>A0ABV6DIH2_9BACL</name>
<dbReference type="Pfam" id="PF00395">
    <property type="entry name" value="SLH"/>
    <property type="match status" value="1"/>
</dbReference>
<dbReference type="Proteomes" id="UP001589776">
    <property type="component" value="Unassembled WGS sequence"/>
</dbReference>
<evidence type="ECO:0000313" key="3">
    <source>
        <dbReference type="EMBL" id="MFC0212446.1"/>
    </source>
</evidence>
<feature type="signal peptide" evidence="1">
    <location>
        <begin position="1"/>
        <end position="27"/>
    </location>
</feature>
<comment type="caution">
    <text evidence="3">The sequence shown here is derived from an EMBL/GenBank/DDBJ whole genome shotgun (WGS) entry which is preliminary data.</text>
</comment>
<evidence type="ECO:0000259" key="2">
    <source>
        <dbReference type="PROSITE" id="PS51272"/>
    </source>
</evidence>
<feature type="domain" description="SLH" evidence="2">
    <location>
        <begin position="589"/>
        <end position="652"/>
    </location>
</feature>
<reference evidence="3 4" key="1">
    <citation type="submission" date="2024-09" db="EMBL/GenBank/DDBJ databases">
        <authorList>
            <person name="Sun Q."/>
            <person name="Mori K."/>
        </authorList>
    </citation>
    <scope>NUCLEOTIDE SEQUENCE [LARGE SCALE GENOMIC DNA]</scope>
    <source>
        <strain evidence="3 4">CCM 7759</strain>
    </source>
</reference>
<dbReference type="PROSITE" id="PS51272">
    <property type="entry name" value="SLH"/>
    <property type="match status" value="2"/>
</dbReference>
<accession>A0ABV6DIH2</accession>
<dbReference type="Pfam" id="PF14903">
    <property type="entry name" value="WG_beta_rep"/>
    <property type="match status" value="3"/>
</dbReference>
<evidence type="ECO:0000313" key="4">
    <source>
        <dbReference type="Proteomes" id="UP001589776"/>
    </source>
</evidence>
<organism evidence="3 4">
    <name type="scientific">Paenibacillus chartarius</name>
    <dbReference type="NCBI Taxonomy" id="747481"/>
    <lineage>
        <taxon>Bacteria</taxon>
        <taxon>Bacillati</taxon>
        <taxon>Bacillota</taxon>
        <taxon>Bacilli</taxon>
        <taxon>Bacillales</taxon>
        <taxon>Paenibacillaceae</taxon>
        <taxon>Paenibacillus</taxon>
    </lineage>
</organism>
<dbReference type="InterPro" id="IPR032774">
    <property type="entry name" value="WG_beta_rep"/>
</dbReference>
<proteinExistence type="predicted"/>
<keyword evidence="1" id="KW-0732">Signal</keyword>
<dbReference type="PANTHER" id="PTHR37841">
    <property type="entry name" value="GLR2918 PROTEIN"/>
    <property type="match status" value="1"/>
</dbReference>
<sequence>MRSFPKVGLTLIVCLLCTVLSSPITMAQENNQTPTSSDTAPFVWLLKPQMSYTYVRDLSEGLAVANIGGVLLNTGEIKGGKFGYVSKLGREIIPLKYTNAKAFAEGLGAVRNEDNKWGFVDGHGNLVIPCIYDDAESFSDGLAWVKKNGNWGYIDKKGNNVLPFKYAQKKDITSEIVRVTVSADYSQGVYDKVSRTFILNEDTYDDIQYGDGLFEVRKNGKNNFVNMSGQVVIPYSALKDRLIDAPFHNGLAQLREESKEDDYWRLGFIDKGGKTVIPPKYRKVGTYFSEGVIAVSENWDRTTQSGTFRLIDKTGEDVLGKDLGVFSDVSPFINGRAVVTKYDAQTKRYLSGLIDKSGKLIIPVQYNSIDYVKSSYDSSDGSVKYEPYQNGLIFIKKLADKYKNYYVGVTDAGGNVLIKPDKYVGLSEYSDDKVWHILTSENSELIDIHTGQAEVFYYPKYISEGYAFVAKKPEYSSAGDPEHKFFFIDLQGNRVFPTANDEYFTEAFASPEGVTVKQNGMWGILSNPTDIPSDWAKPEVEKAFSLNLIPDEMKSGYISNISRADFSKLVVHLLEVKTGKSFATLLTEKNKKLDSSAFTDTSDPDILAAYSLGIVGGKGDGVFDPDGDITRQEAAVMLARTANILGITSKSNVLSFADNDDVASWAKESIAAVTSIQDKTNQSPVMGSTGNNNFSPKASYTKQQAIITMKRLFNAL</sequence>
<dbReference type="InterPro" id="IPR001119">
    <property type="entry name" value="SLH_dom"/>
</dbReference>
<feature type="domain" description="SLH" evidence="2">
    <location>
        <begin position="653"/>
        <end position="716"/>
    </location>
</feature>
<dbReference type="SUPFAM" id="SSF69360">
    <property type="entry name" value="Cell wall binding repeat"/>
    <property type="match status" value="1"/>
</dbReference>
<keyword evidence="4" id="KW-1185">Reference proteome</keyword>
<gene>
    <name evidence="3" type="ORF">ACFFK0_08225</name>
</gene>
<feature type="chain" id="PRO_5045218852" evidence="1">
    <location>
        <begin position="28"/>
        <end position="716"/>
    </location>
</feature>
<dbReference type="RefSeq" id="WP_377469614.1">
    <property type="nucleotide sequence ID" value="NZ_JBHLWN010000031.1"/>
</dbReference>
<dbReference type="PANTHER" id="PTHR37841:SF1">
    <property type="entry name" value="DUF3298 DOMAIN-CONTAINING PROTEIN"/>
    <property type="match status" value="1"/>
</dbReference>
<dbReference type="EMBL" id="JBHLWN010000031">
    <property type="protein sequence ID" value="MFC0212446.1"/>
    <property type="molecule type" value="Genomic_DNA"/>
</dbReference>
<protein>
    <submittedName>
        <fullName evidence="3">WG repeat-containing protein</fullName>
    </submittedName>
</protein>
<evidence type="ECO:0000256" key="1">
    <source>
        <dbReference type="SAM" id="SignalP"/>
    </source>
</evidence>